<keyword evidence="4" id="KW-1185">Reference proteome</keyword>
<dbReference type="InterPro" id="IPR040256">
    <property type="entry name" value="At4g02000-like"/>
</dbReference>
<keyword evidence="1" id="KW-0479">Metal-binding</keyword>
<feature type="domain" description="CCHC-type" evidence="2">
    <location>
        <begin position="201"/>
        <end position="215"/>
    </location>
</feature>
<dbReference type="PANTHER" id="PTHR31286:SF153">
    <property type="entry name" value="DUF4283 DOMAIN PROTEIN"/>
    <property type="match status" value="1"/>
</dbReference>
<sequence>MEEELANLNLLDDKEEAFQGDITVVERNYQFCLVGRCLTDSVVHFSSLHNTMADLWHPIGGICITDLRDKRYLFQFFNDVDVQRVATGTPWFFNNHLLILQRIQNGENPLDLALNFMEFWVQIHELPSSLMNETMANQFGDCLGKFLDFDNSNPVSGNQKYMRIRVRLDVTGPLKRKKKIQIGKGMAVYARFKYEKLSLFCFICGRLGHGESYCPFCLKIEPSKIIFGWDLSLRAAPRRRNTVVSRWLREADGSQCCGENMESFNQGSNFNKMRDSGRQSGENIGNQLSNPNLIPLGSNHQYCLNGQSNWRN</sequence>
<gene>
    <name evidence="3" type="ORF">PVK06_021488</name>
</gene>
<evidence type="ECO:0000313" key="4">
    <source>
        <dbReference type="Proteomes" id="UP001358586"/>
    </source>
</evidence>
<name>A0ABR0PQ62_GOSAR</name>
<dbReference type="PROSITE" id="PS50158">
    <property type="entry name" value="ZF_CCHC"/>
    <property type="match status" value="1"/>
</dbReference>
<dbReference type="InterPro" id="IPR001878">
    <property type="entry name" value="Znf_CCHC"/>
</dbReference>
<dbReference type="InterPro" id="IPR025836">
    <property type="entry name" value="Zn_knuckle_CX2CX4HX4C"/>
</dbReference>
<dbReference type="Pfam" id="PF14392">
    <property type="entry name" value="zf-CCHC_4"/>
    <property type="match status" value="1"/>
</dbReference>
<comment type="caution">
    <text evidence="3">The sequence shown here is derived from an EMBL/GenBank/DDBJ whole genome shotgun (WGS) entry which is preliminary data.</text>
</comment>
<dbReference type="EMBL" id="JARKNE010000006">
    <property type="protein sequence ID" value="KAK5826563.1"/>
    <property type="molecule type" value="Genomic_DNA"/>
</dbReference>
<evidence type="ECO:0000259" key="2">
    <source>
        <dbReference type="PROSITE" id="PS50158"/>
    </source>
</evidence>
<dbReference type="Proteomes" id="UP001358586">
    <property type="component" value="Chromosome 6"/>
</dbReference>
<reference evidence="3 4" key="1">
    <citation type="submission" date="2023-03" db="EMBL/GenBank/DDBJ databases">
        <title>WGS of Gossypium arboreum.</title>
        <authorList>
            <person name="Yu D."/>
        </authorList>
    </citation>
    <scope>NUCLEOTIDE SEQUENCE [LARGE SCALE GENOMIC DNA]</scope>
    <source>
        <tissue evidence="3">Leaf</tissue>
    </source>
</reference>
<dbReference type="PANTHER" id="PTHR31286">
    <property type="entry name" value="GLYCINE-RICH CELL WALL STRUCTURAL PROTEIN 1.8-LIKE"/>
    <property type="match status" value="1"/>
</dbReference>
<evidence type="ECO:0000256" key="1">
    <source>
        <dbReference type="PROSITE-ProRule" id="PRU00047"/>
    </source>
</evidence>
<keyword evidence="1" id="KW-0863">Zinc-finger</keyword>
<accession>A0ABR0PQ62</accession>
<dbReference type="InterPro" id="IPR025558">
    <property type="entry name" value="DUF4283"/>
</dbReference>
<protein>
    <recommendedName>
        <fullName evidence="2">CCHC-type domain-containing protein</fullName>
    </recommendedName>
</protein>
<evidence type="ECO:0000313" key="3">
    <source>
        <dbReference type="EMBL" id="KAK5826563.1"/>
    </source>
</evidence>
<proteinExistence type="predicted"/>
<keyword evidence="1" id="KW-0862">Zinc</keyword>
<dbReference type="Pfam" id="PF14111">
    <property type="entry name" value="DUF4283"/>
    <property type="match status" value="1"/>
</dbReference>
<organism evidence="3 4">
    <name type="scientific">Gossypium arboreum</name>
    <name type="common">Tree cotton</name>
    <name type="synonym">Gossypium nanking</name>
    <dbReference type="NCBI Taxonomy" id="29729"/>
    <lineage>
        <taxon>Eukaryota</taxon>
        <taxon>Viridiplantae</taxon>
        <taxon>Streptophyta</taxon>
        <taxon>Embryophyta</taxon>
        <taxon>Tracheophyta</taxon>
        <taxon>Spermatophyta</taxon>
        <taxon>Magnoliopsida</taxon>
        <taxon>eudicotyledons</taxon>
        <taxon>Gunneridae</taxon>
        <taxon>Pentapetalae</taxon>
        <taxon>rosids</taxon>
        <taxon>malvids</taxon>
        <taxon>Malvales</taxon>
        <taxon>Malvaceae</taxon>
        <taxon>Malvoideae</taxon>
        <taxon>Gossypium</taxon>
    </lineage>
</organism>